<dbReference type="Gene3D" id="2.30.42.10">
    <property type="match status" value="1"/>
</dbReference>
<keyword evidence="3 6" id="KW-0479">Metal-binding</keyword>
<dbReference type="GO" id="GO:0046872">
    <property type="term" value="F:metal ion binding"/>
    <property type="evidence" value="ECO:0007669"/>
    <property type="project" value="UniProtKB-KW"/>
</dbReference>
<dbReference type="PROSITE" id="PS50023">
    <property type="entry name" value="LIM_DOMAIN_2"/>
    <property type="match status" value="3"/>
</dbReference>
<keyword evidence="2" id="KW-0963">Cytoplasm</keyword>
<dbReference type="CDD" id="cd09361">
    <property type="entry name" value="LIM1_Enigma_like"/>
    <property type="match status" value="1"/>
</dbReference>
<evidence type="ECO:0000256" key="6">
    <source>
        <dbReference type="PROSITE-ProRule" id="PRU00125"/>
    </source>
</evidence>
<evidence type="ECO:0000256" key="1">
    <source>
        <dbReference type="ARBA" id="ARBA00004496"/>
    </source>
</evidence>
<protein>
    <submittedName>
        <fullName evidence="10">PDLIM5</fullName>
    </submittedName>
</protein>
<comment type="caution">
    <text evidence="10">The sequence shown here is derived from an EMBL/GenBank/DDBJ whole genome shotgun (WGS) entry which is preliminary data.</text>
</comment>
<comment type="subcellular location">
    <subcellularLocation>
        <location evidence="1">Cytoplasm</location>
    </subcellularLocation>
</comment>
<dbReference type="SUPFAM" id="SSF50156">
    <property type="entry name" value="PDZ domain-like"/>
    <property type="match status" value="1"/>
</dbReference>
<dbReference type="InterPro" id="IPR036034">
    <property type="entry name" value="PDZ_sf"/>
</dbReference>
<dbReference type="Gene3D" id="2.10.110.10">
    <property type="entry name" value="Cysteine Rich Protein"/>
    <property type="match status" value="3"/>
</dbReference>
<dbReference type="GO" id="GO:0061061">
    <property type="term" value="P:muscle structure development"/>
    <property type="evidence" value="ECO:0007669"/>
    <property type="project" value="TreeGrafter"/>
</dbReference>
<reference evidence="10" key="1">
    <citation type="submission" date="2020-06" db="EMBL/GenBank/DDBJ databases">
        <title>Draft genome of Bugula neritina, a colonial animal packing powerful symbionts and potential medicines.</title>
        <authorList>
            <person name="Rayko M."/>
        </authorList>
    </citation>
    <scope>NUCLEOTIDE SEQUENCE [LARGE SCALE GENOMIC DNA]</scope>
    <source>
        <strain evidence="10">Kwan_BN1</strain>
    </source>
</reference>
<feature type="domain" description="PDZ" evidence="9">
    <location>
        <begin position="5"/>
        <end position="88"/>
    </location>
</feature>
<dbReference type="Pfam" id="PF00595">
    <property type="entry name" value="PDZ"/>
    <property type="match status" value="1"/>
</dbReference>
<dbReference type="PANTHER" id="PTHR24214">
    <property type="entry name" value="PDZ AND LIM DOMAIN PROTEIN ZASP"/>
    <property type="match status" value="1"/>
</dbReference>
<evidence type="ECO:0000259" key="9">
    <source>
        <dbReference type="PROSITE" id="PS50106"/>
    </source>
</evidence>
<feature type="domain" description="LIM zinc-binding" evidence="8">
    <location>
        <begin position="410"/>
        <end position="466"/>
    </location>
</feature>
<dbReference type="PROSITE" id="PS50106">
    <property type="entry name" value="PDZ"/>
    <property type="match status" value="1"/>
</dbReference>
<accession>A0A7J7IYS3</accession>
<organism evidence="10 11">
    <name type="scientific">Bugula neritina</name>
    <name type="common">Brown bryozoan</name>
    <name type="synonym">Sertularia neritina</name>
    <dbReference type="NCBI Taxonomy" id="10212"/>
    <lineage>
        <taxon>Eukaryota</taxon>
        <taxon>Metazoa</taxon>
        <taxon>Spiralia</taxon>
        <taxon>Lophotrochozoa</taxon>
        <taxon>Bryozoa</taxon>
        <taxon>Gymnolaemata</taxon>
        <taxon>Cheilostomatida</taxon>
        <taxon>Flustrina</taxon>
        <taxon>Buguloidea</taxon>
        <taxon>Bugulidae</taxon>
        <taxon>Bugula</taxon>
    </lineage>
</organism>
<feature type="domain" description="LIM zinc-binding" evidence="8">
    <location>
        <begin position="350"/>
        <end position="409"/>
    </location>
</feature>
<dbReference type="SMART" id="SM00132">
    <property type="entry name" value="LIM"/>
    <property type="match status" value="3"/>
</dbReference>
<dbReference type="FunFam" id="2.30.42.10:FF:000055">
    <property type="entry name" value="PDZ and LIM domain protein 3"/>
    <property type="match status" value="1"/>
</dbReference>
<evidence type="ECO:0000313" key="10">
    <source>
        <dbReference type="EMBL" id="KAF6019020.1"/>
    </source>
</evidence>
<feature type="compositionally biased region" description="Polar residues" evidence="7">
    <location>
        <begin position="275"/>
        <end position="284"/>
    </location>
</feature>
<dbReference type="FunFam" id="2.10.110.10:FF:000069">
    <property type="entry name" value="Uncharacterized protein, isoform Z"/>
    <property type="match status" value="1"/>
</dbReference>
<sequence>MANITVVLNRGNGASPWGFRLQGGADFRSPLVVQRVNPRSIAEQSGLYVGDVIQEINGLQTSTMRHQEAQQTIINAGNRITLNISRGSSPVPNRSAEPNISELTRKTESLSVDNSAQQQRSVSPSFQDFGKQTAESARYQEQVTDTPQYRPYTNPDLQSQSFKTLQTVVDSGRVKLLTKLVRLHGNTLHLTLGLLFIQIAGMAHLDLVLILHRRPGLISLHLHQPQSINLPHHPITPPSQYKPPNFYNSPKPSAVGPKPFAPSQQDPAGDGVVTKGTSAMNQQAGSSDKTPICAKCNVEIRGPFVLALNKSWCPNHFTCSKCNSELVNMGFVELNGNVYCENDYESFFAPKCAKCRQAIIGDTINALEKTWHPNCFVCEECGEAISSGAFHVEQGRPYCMKDWQRLFQTKCSGCTFPVEPGDKWIEALGANWHSECFVCGVCKIQLEGKPFYPKEGTPLCKDHASR</sequence>
<dbReference type="CDD" id="cd23068">
    <property type="entry name" value="PDZ_ZASP52-like"/>
    <property type="match status" value="1"/>
</dbReference>
<dbReference type="GO" id="GO:0005912">
    <property type="term" value="C:adherens junction"/>
    <property type="evidence" value="ECO:0007669"/>
    <property type="project" value="TreeGrafter"/>
</dbReference>
<feature type="domain" description="LIM zinc-binding" evidence="8">
    <location>
        <begin position="291"/>
        <end position="349"/>
    </location>
</feature>
<dbReference type="GO" id="GO:0001725">
    <property type="term" value="C:stress fiber"/>
    <property type="evidence" value="ECO:0007669"/>
    <property type="project" value="TreeGrafter"/>
</dbReference>
<dbReference type="GO" id="GO:0031941">
    <property type="term" value="C:filamentous actin"/>
    <property type="evidence" value="ECO:0007669"/>
    <property type="project" value="TreeGrafter"/>
</dbReference>
<feature type="compositionally biased region" description="Polar residues" evidence="7">
    <location>
        <begin position="109"/>
        <end position="126"/>
    </location>
</feature>
<evidence type="ECO:0000313" key="11">
    <source>
        <dbReference type="Proteomes" id="UP000593567"/>
    </source>
</evidence>
<evidence type="ECO:0000256" key="7">
    <source>
        <dbReference type="SAM" id="MobiDB-lite"/>
    </source>
</evidence>
<dbReference type="PROSITE" id="PS00478">
    <property type="entry name" value="LIM_DOMAIN_1"/>
    <property type="match status" value="2"/>
</dbReference>
<keyword evidence="4 6" id="KW-0862">Zinc</keyword>
<dbReference type="FunFam" id="2.10.110.10:FF:000020">
    <property type="entry name" value="PDZ and LIM domain protein 5"/>
    <property type="match status" value="1"/>
</dbReference>
<evidence type="ECO:0000256" key="2">
    <source>
        <dbReference type="ARBA" id="ARBA00022490"/>
    </source>
</evidence>
<dbReference type="GO" id="GO:0051371">
    <property type="term" value="F:muscle alpha-actinin binding"/>
    <property type="evidence" value="ECO:0007669"/>
    <property type="project" value="TreeGrafter"/>
</dbReference>
<dbReference type="Proteomes" id="UP000593567">
    <property type="component" value="Unassembled WGS sequence"/>
</dbReference>
<dbReference type="SMART" id="SM00228">
    <property type="entry name" value="PDZ"/>
    <property type="match status" value="1"/>
</dbReference>
<name>A0A7J7IYS3_BUGNE</name>
<keyword evidence="11" id="KW-1185">Reference proteome</keyword>
<feature type="region of interest" description="Disordered" evidence="7">
    <location>
        <begin position="229"/>
        <end position="284"/>
    </location>
</feature>
<dbReference type="InterPro" id="IPR050604">
    <property type="entry name" value="PDZ-LIM_domain"/>
</dbReference>
<dbReference type="SUPFAM" id="SSF57716">
    <property type="entry name" value="Glucocorticoid receptor-like (DNA-binding domain)"/>
    <property type="match status" value="4"/>
</dbReference>
<dbReference type="PANTHER" id="PTHR24214:SF38">
    <property type="entry name" value="PDZ AND LIM DOMAIN PROTEIN ZASP-RELATED"/>
    <property type="match status" value="1"/>
</dbReference>
<evidence type="ECO:0000259" key="8">
    <source>
        <dbReference type="PROSITE" id="PS50023"/>
    </source>
</evidence>
<feature type="region of interest" description="Disordered" evidence="7">
    <location>
        <begin position="108"/>
        <end position="157"/>
    </location>
</feature>
<evidence type="ECO:0000256" key="4">
    <source>
        <dbReference type="ARBA" id="ARBA00022833"/>
    </source>
</evidence>
<dbReference type="InterPro" id="IPR001781">
    <property type="entry name" value="Znf_LIM"/>
</dbReference>
<dbReference type="GO" id="GO:0030018">
    <property type="term" value="C:Z disc"/>
    <property type="evidence" value="ECO:0007669"/>
    <property type="project" value="TreeGrafter"/>
</dbReference>
<dbReference type="Pfam" id="PF00412">
    <property type="entry name" value="LIM"/>
    <property type="match status" value="3"/>
</dbReference>
<gene>
    <name evidence="10" type="ORF">EB796_022665</name>
</gene>
<dbReference type="GO" id="GO:0003779">
    <property type="term" value="F:actin binding"/>
    <property type="evidence" value="ECO:0007669"/>
    <property type="project" value="TreeGrafter"/>
</dbReference>
<dbReference type="GO" id="GO:0030036">
    <property type="term" value="P:actin cytoskeleton organization"/>
    <property type="evidence" value="ECO:0007669"/>
    <property type="project" value="TreeGrafter"/>
</dbReference>
<proteinExistence type="predicted"/>
<dbReference type="InterPro" id="IPR001478">
    <property type="entry name" value="PDZ"/>
</dbReference>
<feature type="compositionally biased region" description="Polar residues" evidence="7">
    <location>
        <begin position="133"/>
        <end position="147"/>
    </location>
</feature>
<dbReference type="OrthoDB" id="5911912at2759"/>
<evidence type="ECO:0000256" key="5">
    <source>
        <dbReference type="ARBA" id="ARBA00023038"/>
    </source>
</evidence>
<evidence type="ECO:0000256" key="3">
    <source>
        <dbReference type="ARBA" id="ARBA00022723"/>
    </source>
</evidence>
<keyword evidence="5 6" id="KW-0440">LIM domain</keyword>
<dbReference type="FunFam" id="2.10.110.10:FF:000010">
    <property type="entry name" value="PDZ and LIM domain protein 5"/>
    <property type="match status" value="1"/>
</dbReference>
<dbReference type="AlphaFoldDB" id="A0A7J7IYS3"/>
<dbReference type="EMBL" id="VXIV02003258">
    <property type="protein sequence ID" value="KAF6019020.1"/>
    <property type="molecule type" value="Genomic_DNA"/>
</dbReference>